<dbReference type="GO" id="GO:0140359">
    <property type="term" value="F:ABC-type transporter activity"/>
    <property type="evidence" value="ECO:0007669"/>
    <property type="project" value="InterPro"/>
</dbReference>
<keyword evidence="8 9" id="KW-0472">Membrane</keyword>
<dbReference type="InterPro" id="IPR050173">
    <property type="entry name" value="ABC_transporter_C-like"/>
</dbReference>
<dbReference type="AlphaFoldDB" id="A0A2R2MS23"/>
<protein>
    <submittedName>
        <fullName evidence="12">Multidrug resistance-associated protein 4-like isoform X1</fullName>
    </submittedName>
</protein>
<keyword evidence="5" id="KW-0547">Nucleotide-binding</keyword>
<dbReference type="RefSeq" id="XP_023933059.1">
    <property type="nucleotide sequence ID" value="XM_024077291.1"/>
</dbReference>
<evidence type="ECO:0000256" key="6">
    <source>
        <dbReference type="ARBA" id="ARBA00022840"/>
    </source>
</evidence>
<keyword evidence="3" id="KW-0813">Transport</keyword>
<evidence type="ECO:0000256" key="3">
    <source>
        <dbReference type="ARBA" id="ARBA00022448"/>
    </source>
</evidence>
<dbReference type="Proteomes" id="UP000085678">
    <property type="component" value="Unplaced"/>
</dbReference>
<proteinExistence type="inferred from homology"/>
<evidence type="ECO:0000256" key="4">
    <source>
        <dbReference type="ARBA" id="ARBA00022692"/>
    </source>
</evidence>
<sequence length="407" mass="46654">MDEGTKHVNTNPLQKANWLSKLFFWWINPLFKVGYKRNLEVEDMYNVVHDDSADYLSNRLQKEWDKELKKLNPETKGNPSLLRAMVRAFGKQYMLFGLITFVEEATKVVQPVLLGGLIRYFSPGSTMEPWEAYMYAAGVSFCAMFLAIFHHPYFFGVQRIGMWLRIASCSLIYKKSLRLSHSSLGKTTTGQIVNLMSNDVNRFDQAVIFLHFLWIGPLEAIAALVILWYMLGPACLAGYAVLVLLIPVQGWMGKLFAKLRRKTAVQTDERVRIMSEIISGMRVIKMYCWEKPFGELIRRVRKMELVRVFESQRLKACLCSVSYCADKIMILPVVLSVALTLCRLPFASVIFPSMGILHSVRGIIFTKMSLGLQLTGEVHTSCLRIQVKKGKWIFFNLILIPSSIYLF</sequence>
<dbReference type="GO" id="GO:0005886">
    <property type="term" value="C:plasma membrane"/>
    <property type="evidence" value="ECO:0007669"/>
    <property type="project" value="TreeGrafter"/>
</dbReference>
<feature type="transmembrane region" description="Helical" evidence="9">
    <location>
        <begin position="93"/>
        <end position="113"/>
    </location>
</feature>
<evidence type="ECO:0000313" key="11">
    <source>
        <dbReference type="Proteomes" id="UP000085678"/>
    </source>
</evidence>
<keyword evidence="11" id="KW-1185">Reference proteome</keyword>
<keyword evidence="4 9" id="KW-0812">Transmembrane</keyword>
<name>A0A2R2MS23_LINAN</name>
<dbReference type="PANTHER" id="PTHR24223">
    <property type="entry name" value="ATP-BINDING CASSETTE SUB-FAMILY C"/>
    <property type="match status" value="1"/>
</dbReference>
<dbReference type="STRING" id="7574.A0A2R2MS23"/>
<dbReference type="OrthoDB" id="6500128at2759"/>
<gene>
    <name evidence="12" type="primary">LOC112042556</name>
</gene>
<feature type="transmembrane region" description="Helical" evidence="9">
    <location>
        <begin position="206"/>
        <end position="230"/>
    </location>
</feature>
<dbReference type="Pfam" id="PF00664">
    <property type="entry name" value="ABC_membrane"/>
    <property type="match status" value="1"/>
</dbReference>
<evidence type="ECO:0000256" key="1">
    <source>
        <dbReference type="ARBA" id="ARBA00004141"/>
    </source>
</evidence>
<dbReference type="SUPFAM" id="SSF90123">
    <property type="entry name" value="ABC transporter transmembrane region"/>
    <property type="match status" value="1"/>
</dbReference>
<dbReference type="PANTHER" id="PTHR24223:SF456">
    <property type="entry name" value="MULTIDRUG RESISTANCE-ASSOCIATED PROTEIN LETHAL(2)03659"/>
    <property type="match status" value="1"/>
</dbReference>
<evidence type="ECO:0000256" key="7">
    <source>
        <dbReference type="ARBA" id="ARBA00022989"/>
    </source>
</evidence>
<dbReference type="GeneID" id="112042556"/>
<reference evidence="12" key="1">
    <citation type="submission" date="2025-08" db="UniProtKB">
        <authorList>
            <consortium name="RefSeq"/>
        </authorList>
    </citation>
    <scope>IDENTIFICATION</scope>
    <source>
        <tissue evidence="12">Gonads</tissue>
    </source>
</reference>
<evidence type="ECO:0000256" key="5">
    <source>
        <dbReference type="ARBA" id="ARBA00022741"/>
    </source>
</evidence>
<dbReference type="KEGG" id="lak:112042556"/>
<dbReference type="InParanoid" id="A0A2R2MS23"/>
<evidence type="ECO:0000259" key="10">
    <source>
        <dbReference type="PROSITE" id="PS50929"/>
    </source>
</evidence>
<feature type="transmembrane region" description="Helical" evidence="9">
    <location>
        <begin position="236"/>
        <end position="257"/>
    </location>
</feature>
<dbReference type="InterPro" id="IPR036640">
    <property type="entry name" value="ABC1_TM_sf"/>
</dbReference>
<keyword evidence="7 9" id="KW-1133">Transmembrane helix</keyword>
<feature type="transmembrane region" description="Helical" evidence="9">
    <location>
        <begin position="133"/>
        <end position="155"/>
    </location>
</feature>
<evidence type="ECO:0000256" key="2">
    <source>
        <dbReference type="ARBA" id="ARBA00009726"/>
    </source>
</evidence>
<dbReference type="Gene3D" id="1.20.1560.10">
    <property type="entry name" value="ABC transporter type 1, transmembrane domain"/>
    <property type="match status" value="1"/>
</dbReference>
<evidence type="ECO:0000256" key="9">
    <source>
        <dbReference type="SAM" id="Phobius"/>
    </source>
</evidence>
<organism evidence="11 12">
    <name type="scientific">Lingula anatina</name>
    <name type="common">Brachiopod</name>
    <name type="synonym">Lingula unguis</name>
    <dbReference type="NCBI Taxonomy" id="7574"/>
    <lineage>
        <taxon>Eukaryota</taxon>
        <taxon>Metazoa</taxon>
        <taxon>Spiralia</taxon>
        <taxon>Lophotrochozoa</taxon>
        <taxon>Brachiopoda</taxon>
        <taxon>Linguliformea</taxon>
        <taxon>Lingulata</taxon>
        <taxon>Lingulida</taxon>
        <taxon>Linguloidea</taxon>
        <taxon>Lingulidae</taxon>
        <taxon>Lingula</taxon>
    </lineage>
</organism>
<evidence type="ECO:0000313" key="12">
    <source>
        <dbReference type="RefSeq" id="XP_023933059.1"/>
    </source>
</evidence>
<dbReference type="FunFam" id="1.20.1560.10:FF:000026">
    <property type="entry name" value="Multidrug resistance-associated protein lethal(2)03659"/>
    <property type="match status" value="1"/>
</dbReference>
<dbReference type="GO" id="GO:0005524">
    <property type="term" value="F:ATP binding"/>
    <property type="evidence" value="ECO:0007669"/>
    <property type="project" value="UniProtKB-KW"/>
</dbReference>
<keyword evidence="6" id="KW-0067">ATP-binding</keyword>
<dbReference type="PROSITE" id="PS50929">
    <property type="entry name" value="ABC_TM1F"/>
    <property type="match status" value="1"/>
</dbReference>
<accession>A0A2R2MS23</accession>
<dbReference type="InterPro" id="IPR011527">
    <property type="entry name" value="ABC1_TM_dom"/>
</dbReference>
<evidence type="ECO:0000256" key="8">
    <source>
        <dbReference type="ARBA" id="ARBA00023136"/>
    </source>
</evidence>
<feature type="domain" description="ABC transmembrane type-1" evidence="10">
    <location>
        <begin position="95"/>
        <end position="331"/>
    </location>
</feature>
<comment type="subcellular location">
    <subcellularLocation>
        <location evidence="1">Membrane</location>
        <topology evidence="1">Multi-pass membrane protein</topology>
    </subcellularLocation>
</comment>
<comment type="similarity">
    <text evidence="2">Belongs to the ABC transporter superfamily. ABCC family. Conjugate transporter (TC 3.A.1.208) subfamily.</text>
</comment>